<dbReference type="FunFam" id="1.25.40.10:FF:000184">
    <property type="entry name" value="Pentatricopeptide repeat-containing protein, chloroplastic"/>
    <property type="match status" value="1"/>
</dbReference>
<organism evidence="3 4">
    <name type="scientific">Crotalaria pallida</name>
    <name type="common">Smooth rattlebox</name>
    <name type="synonym">Crotalaria striata</name>
    <dbReference type="NCBI Taxonomy" id="3830"/>
    <lineage>
        <taxon>Eukaryota</taxon>
        <taxon>Viridiplantae</taxon>
        <taxon>Streptophyta</taxon>
        <taxon>Embryophyta</taxon>
        <taxon>Tracheophyta</taxon>
        <taxon>Spermatophyta</taxon>
        <taxon>Magnoliopsida</taxon>
        <taxon>eudicotyledons</taxon>
        <taxon>Gunneridae</taxon>
        <taxon>Pentapetalae</taxon>
        <taxon>rosids</taxon>
        <taxon>fabids</taxon>
        <taxon>Fabales</taxon>
        <taxon>Fabaceae</taxon>
        <taxon>Papilionoideae</taxon>
        <taxon>50 kb inversion clade</taxon>
        <taxon>genistoids sensu lato</taxon>
        <taxon>core genistoids</taxon>
        <taxon>Crotalarieae</taxon>
        <taxon>Crotalaria</taxon>
    </lineage>
</organism>
<dbReference type="InterPro" id="IPR046848">
    <property type="entry name" value="E_motif"/>
</dbReference>
<dbReference type="InterPro" id="IPR002885">
    <property type="entry name" value="PPR_rpt"/>
</dbReference>
<dbReference type="EMBL" id="JAYWIO010000003">
    <property type="protein sequence ID" value="KAK7277184.1"/>
    <property type="molecule type" value="Genomic_DNA"/>
</dbReference>
<dbReference type="Pfam" id="PF13041">
    <property type="entry name" value="PPR_2"/>
    <property type="match status" value="1"/>
</dbReference>
<protein>
    <recommendedName>
        <fullName evidence="5">Pentatricopeptide repeat protein</fullName>
    </recommendedName>
</protein>
<feature type="repeat" description="PPR" evidence="2">
    <location>
        <begin position="197"/>
        <end position="231"/>
    </location>
</feature>
<dbReference type="Pfam" id="PF01535">
    <property type="entry name" value="PPR"/>
    <property type="match status" value="8"/>
</dbReference>
<name>A0AAN9FIV8_CROPI</name>
<dbReference type="FunFam" id="1.25.40.10:FF:000427">
    <property type="entry name" value="Pentatricopeptide repeat-containing protein chloroplastic"/>
    <property type="match status" value="1"/>
</dbReference>
<reference evidence="3 4" key="1">
    <citation type="submission" date="2024-01" db="EMBL/GenBank/DDBJ databases">
        <title>The genomes of 5 underutilized Papilionoideae crops provide insights into root nodulation and disease resistanc.</title>
        <authorList>
            <person name="Yuan L."/>
        </authorList>
    </citation>
    <scope>NUCLEOTIDE SEQUENCE [LARGE SCALE GENOMIC DNA]</scope>
    <source>
        <strain evidence="3">ZHUSHIDOU_FW_LH</strain>
        <tissue evidence="3">Leaf</tissue>
    </source>
</reference>
<dbReference type="GO" id="GO:0009451">
    <property type="term" value="P:RNA modification"/>
    <property type="evidence" value="ECO:0007669"/>
    <property type="project" value="InterPro"/>
</dbReference>
<accession>A0AAN9FIV8</accession>
<feature type="repeat" description="PPR" evidence="2">
    <location>
        <begin position="301"/>
        <end position="335"/>
    </location>
</feature>
<dbReference type="InterPro" id="IPR046960">
    <property type="entry name" value="PPR_At4g14850-like_plant"/>
</dbReference>
<dbReference type="InterPro" id="IPR011990">
    <property type="entry name" value="TPR-like_helical_dom_sf"/>
</dbReference>
<dbReference type="NCBIfam" id="TIGR00756">
    <property type="entry name" value="PPR"/>
    <property type="match status" value="5"/>
</dbReference>
<gene>
    <name evidence="3" type="ORF">RIF29_18335</name>
</gene>
<dbReference type="Gene3D" id="1.25.40.10">
    <property type="entry name" value="Tetratricopeptide repeat domain"/>
    <property type="match status" value="3"/>
</dbReference>
<keyword evidence="1" id="KW-0677">Repeat</keyword>
<feature type="repeat" description="PPR" evidence="2">
    <location>
        <begin position="96"/>
        <end position="130"/>
    </location>
</feature>
<comment type="caution">
    <text evidence="3">The sequence shown here is derived from an EMBL/GenBank/DDBJ whole genome shotgun (WGS) entry which is preliminary data.</text>
</comment>
<feature type="repeat" description="PPR" evidence="2">
    <location>
        <begin position="503"/>
        <end position="537"/>
    </location>
</feature>
<evidence type="ECO:0000313" key="4">
    <source>
        <dbReference type="Proteomes" id="UP001372338"/>
    </source>
</evidence>
<dbReference type="PANTHER" id="PTHR47926:SF490">
    <property type="entry name" value="REPEAT-LIKE SUPERFAMILY PROTEIN, PUTATIVE-RELATED"/>
    <property type="match status" value="1"/>
</dbReference>
<dbReference type="AlphaFoldDB" id="A0AAN9FIV8"/>
<feature type="repeat" description="PPR" evidence="2">
    <location>
        <begin position="538"/>
        <end position="573"/>
    </location>
</feature>
<dbReference type="FunFam" id="1.25.40.10:FF:000409">
    <property type="entry name" value="Pentatricopeptide repeat-containing protein, chloroplastic"/>
    <property type="match status" value="1"/>
</dbReference>
<dbReference type="PANTHER" id="PTHR47926">
    <property type="entry name" value="PENTATRICOPEPTIDE REPEAT-CONTAINING PROTEIN"/>
    <property type="match status" value="1"/>
</dbReference>
<evidence type="ECO:0000313" key="3">
    <source>
        <dbReference type="EMBL" id="KAK7277184.1"/>
    </source>
</evidence>
<dbReference type="Proteomes" id="UP001372338">
    <property type="component" value="Unassembled WGS sequence"/>
</dbReference>
<evidence type="ECO:0000256" key="2">
    <source>
        <dbReference type="PROSITE-ProRule" id="PRU00708"/>
    </source>
</evidence>
<sequence>MVTTTCNLSGTAPQPLPISIQKYQNCHHSPTLKFTHFLAKETQSLHFLQQSKPNIRNERLINLEETQQLHGHFIKTCSYCSCYQVPFTALNSYSSNAALYSFLITSYIKNNCPQEAVKIYADMRRKDIEADNFIIPSVLKACRLIRSNHLGQEVHGFVVKSGFHGDVFVCNALIMMYSEVGNLASARLLFDKIDSKDVVSWSTMIRNYHRNGLLDEALNLLRDMHVMRVKPSESAMISTIHVFAELGDLKLGKAIHAYVIRNKSFIGKPGISLSTPLIDMYVKCSNLAYSRRVFDALPEVSIISWTAMIAGYIHCNYLHEGVRLFVKMLGEGMFPNEITILSLVKECGIARALELGKWLHAFTLRNGFTISLVLGTAFIDMYGKCGDVVSARYVFDSIKNKDLTMWSAMISAYAQTNCIDEAYEIFVQMTGCGIRPNEITMVSLLVLCSKTGSLEMGKWVHSYIDKEGIKGDMILETSLVDMYAKCGDIDMAYEIFLAATDRDILMWNAMISGFAIHGHGEAALDLLAKMEALGATPDDITFIAALHACSHAGLVQEGKRLFHKMVHDFGLVPKVEHYGCMVDLVGRAGLLDEAQELIKNMPMRPNVAVLGSFLAACKIHKNVTLGEWAAKQFLSLEPQKCGYNVLMSNIYAAASRWGDVADIRRAMMDEGISKEPGVSSIEVNGSIHKFIMGDRDHPEYQNIYDMISDY</sequence>
<dbReference type="PROSITE" id="PS51375">
    <property type="entry name" value="PPR"/>
    <property type="match status" value="6"/>
</dbReference>
<evidence type="ECO:0000256" key="1">
    <source>
        <dbReference type="ARBA" id="ARBA00022737"/>
    </source>
</evidence>
<dbReference type="Pfam" id="PF20431">
    <property type="entry name" value="E_motif"/>
    <property type="match status" value="1"/>
</dbReference>
<evidence type="ECO:0008006" key="5">
    <source>
        <dbReference type="Google" id="ProtNLM"/>
    </source>
</evidence>
<keyword evidence="4" id="KW-1185">Reference proteome</keyword>
<dbReference type="GO" id="GO:0003723">
    <property type="term" value="F:RNA binding"/>
    <property type="evidence" value="ECO:0007669"/>
    <property type="project" value="InterPro"/>
</dbReference>
<feature type="repeat" description="PPR" evidence="2">
    <location>
        <begin position="402"/>
        <end position="436"/>
    </location>
</feature>
<proteinExistence type="predicted"/>